<gene>
    <name evidence="1" type="ORF">CALMAC_LOCUS17822</name>
</gene>
<proteinExistence type="predicted"/>
<feature type="non-terminal residue" evidence="1">
    <location>
        <position position="1"/>
    </location>
</feature>
<reference evidence="1 2" key="1">
    <citation type="submission" date="2019-01" db="EMBL/GenBank/DDBJ databases">
        <authorList>
            <person name="Sayadi A."/>
        </authorList>
    </citation>
    <scope>NUCLEOTIDE SEQUENCE [LARGE SCALE GENOMIC DNA]</scope>
</reference>
<keyword evidence="2" id="KW-1185">Reference proteome</keyword>
<dbReference type="Proteomes" id="UP000410492">
    <property type="component" value="Unassembled WGS sequence"/>
</dbReference>
<organism evidence="1 2">
    <name type="scientific">Callosobruchus maculatus</name>
    <name type="common">Southern cowpea weevil</name>
    <name type="synonym">Pulse bruchid</name>
    <dbReference type="NCBI Taxonomy" id="64391"/>
    <lineage>
        <taxon>Eukaryota</taxon>
        <taxon>Metazoa</taxon>
        <taxon>Ecdysozoa</taxon>
        <taxon>Arthropoda</taxon>
        <taxon>Hexapoda</taxon>
        <taxon>Insecta</taxon>
        <taxon>Pterygota</taxon>
        <taxon>Neoptera</taxon>
        <taxon>Endopterygota</taxon>
        <taxon>Coleoptera</taxon>
        <taxon>Polyphaga</taxon>
        <taxon>Cucujiformia</taxon>
        <taxon>Chrysomeloidea</taxon>
        <taxon>Chrysomelidae</taxon>
        <taxon>Bruchinae</taxon>
        <taxon>Bruchini</taxon>
        <taxon>Callosobruchus</taxon>
    </lineage>
</organism>
<name>A0A653DKW8_CALMS</name>
<dbReference type="EMBL" id="CAACVG010012270">
    <property type="protein sequence ID" value="VEN59998.1"/>
    <property type="molecule type" value="Genomic_DNA"/>
</dbReference>
<evidence type="ECO:0000313" key="1">
    <source>
        <dbReference type="EMBL" id="VEN59998.1"/>
    </source>
</evidence>
<dbReference type="AlphaFoldDB" id="A0A653DKW8"/>
<protein>
    <submittedName>
        <fullName evidence="1">Uncharacterized protein</fullName>
    </submittedName>
</protein>
<evidence type="ECO:0000313" key="2">
    <source>
        <dbReference type="Proteomes" id="UP000410492"/>
    </source>
</evidence>
<sequence>DLGICSPTLDLKTKHHIFLGLRSCAVWYKSCNFTYLHQASRWTQSELNLFKKTQLFELAFQQTLGSTLRWKRGHHEE</sequence>
<accession>A0A653DKW8</accession>